<evidence type="ECO:0000256" key="1">
    <source>
        <dbReference type="SAM" id="Coils"/>
    </source>
</evidence>
<sequence>MDKGKSKTDLRAAGKKRLEEFRQKKNQKGGGTGKAIIPTTTTTTTTALKALTETEQGSEDNNGQEANSGLLPEDHSREDRGGSHIDSSEETLVSCTKGSEEETVLLGGSSTVAVDPSLISPIQTVRPEAHLSVEEASEQCDSLSQPGSAEQGSQCESERERKAVYTILWETPTTDRTQTNEDWQENTYEGTEDFTNKGLDQGNYSTFRLEDNFAGQNRDGLNSKEHSNGVGEYAEDNNVQLFEETTQKDLQEMLESKGFRDNRCVDPSSVETLPRIEHGGQPTNGVGLLKREEVLGDENLKGLVEEQAKVLDEKGRDIDGFRNEIEASTLQSKKEVQIQIENADKERQQFIAEIEEVKTQMQEMVNERKQLLQAASDREMLLISEVGELRAAKDEENSQFVLQLSKLHQQLEELSDEKSLFMERYNVTREMLENLHSENLQLVEESAHEQQKREASFSMELATWKDRVEDLEKERLESQGSIIELSDCLKRLESDLREVEMLNSHVQDEKKRLESDLQEVEMLNSRVQDEKTTLMAQVTELNQSLQAVEEEKTQLGIECNELKDKSVESALVVEELHLHIQTLEMQVTMHVTEVAHLNESLKSFGDEKVEWVTALNDSKQKLDCLNLHVEDLEKAISDLECSNRMLTQELQTLGEEKTQLVKLLELSNQNVEALKLELQGWENDKSTYLSENEALSEQLRGLKQDKVNLEKLLDDSCREMESLMSQVQGLEEVRRSYVSEEALLNQRLQSLEEEKAQVVTLLKDSGHQVDALNLQVQSLQDEISVLVSKDIAAVQGLQQLEEEKIQAVELLEDSNKKMEILSLRAQSLEGEMDVFVSENKRLQQQLEGVVEERSHIVKCLEDATSLVQATLKSQCSSTMDERQDLLSMLSALQQHNLDMSEERDRLMGDLQIAREHLRMLETEKEELGFRALKSEEDAKSLREEGQELIMQLDSSRQEVTKMAEERLECEKQQLVELNQGMERWSNERNELVKELEGHKQQLARSAEERLKLLEEIENSQQEVQQLGCRMIESKEERRQVEEQLKSELQLLHQKLQISESEKTDLNTLLGNLRQELQQTIEDQGLKPVQLEELSKHLQSETKEHALTLKKMQEVFDEKEHLISELEASRLLLQETQAERKQAEHELQLLQEKLETNVEEKGRLVNEVEESRLHARDLNVGNAKLSSRLEQLQEVCRKRDEENTHLQALVKELEQQTTVQQRQTSVGCVEKASLQSLRSGKSVEDEEVRPSNHSVKKVMNLVKEFEVRASEDAPQLHLCLVASPGKELFSQAWPSREATDALQQERDTGIQTEQALRVQLEVLLKSMQDSNDERSDLTASLMELEVDFHALCQQNVEWADQMSLDIEALKETKAELSGFVDELKEEIVSLQKSEEVLAHTFAEIERKATDEVNARLQTERQSQSLASKLQDVEMELGKLKDEHANAGEELGKSVLERHMLEEGFKELQDAYTQLIQDKAALETLSQEEKAQHDMNLEHLKLEAEECNQKLNLLEEQKTLLQQEKESIFLDFTIFRSDVEKRMMESDAVVAKLNDDHAVFQTNLQAAVCRTFPDTESKQQDVVGTSFESCWKLVNLLVDKSMQLVGLQTQLQEVAVEEKAQYAATLQAMEAKNAILKQTNKELSSKVQILASEVEQAAGEEERLRQTLTSNMLEIHTLQTEKQDLLAVQDTEVMGLKQQLEEVTLRSVQQDEQLQTLMQQKQTLEADISKARGDYSAAQTEVVQMEKKLSNTKERLTLAISKGKSVVQQRDAVKQALKEKIEDLEHLISSHAESIRAKDMALHEAEVKASSMAAMADRASLLDVELAVAQDTILSLEHALHEARSVTQDVQLKLETMGEIPQELGPAAKIEWLAATLTAEQSKAEDVANNVVMLLTELGTSKQESETLAEQVAELNGKCVKLKELVAKESSEKTALASELAIAQDTVLSLENALHEARSVTQDVQLKLETMGDIPQELGLVAKIEWLAATLTAEQSKAEDLANNAVTLLTELGTSKQESETLTKQVAELNGKCVKLEELVAEESSEKTALASEIDVLQRVISDRDLAMEAELAAHLKLQLDISVAMKLLDSIAVMAQEAETAKKERDMSMDQHVQQMQEMLDYTELELSKTVEKVREAAITMTQQDKENQVLVQQAQRMQSELLKTSDENVALQADIVMTKKRLSDVRDRLLLGLVGMDADGGDISQGESAAQPLSEKAGEIQALADVFCLEMQKKDAALQEANERSLGMAATVSSLQLELDSLRRVSEECKQLLLGFADDATSEKAVRWPNEVSLSSITFPAVGMKWLINALNEEQQKASQAMHEVGRLEKAIDSVTLEIKDQKGRLEELSNELTFYKEENHGLAERLQVLSSEHTTLGEQAAQVSAERDAMKVEMLALENSLQANQEREHLEGYLLARSLEEMLKSAKLELSELSKKNTEMTAALGLLQECAKLGVESSEARREADAFQAEMLKAVDEKDALQAELNQMEQKLSNTREKLGLAVKKGKAVEKQRDALRMSLEEKTQELNSICISHKEELKVQDAKLHESREKFKSVAEHVPELEFQLTSTLEKITAAEKSLQDSQKFQQEVNIALSHISLLPSSLKTSKVIEKIEWLGMMLGKTQSMAVRSERELEVLSLKLREVQEKVQFLEMENSNGKEMILSWAKKVDEAEIRAASDRAHYESELEFQSQALWEAEARTHAAVAQVEEMQGALQQKQNSLKSMEASRGKAISKLTLTLNRLTELRQQSEGLVTEIENLHRELQNRDAEILGLKEKISNADAETQNQQERFSRVSAESNLEILKLRKELTEVNSQFEGNLEEMTILQNDLTQKTLELEKLQKHLEMMVLSKEDSSEQAEQSMVVTNHISRSAFEDVDTAITNGTVDYVATIYALQQHIENLKAEGQLWRVNMERKDAQLQGLREELDELVKERALLQAGIQAKQFQIDRMQADMAVLISPASDSTAIPALEIEELGARSKRISHVGSSAAPHVRGARKLFPAEVTIDVDGEINPLLSDLDDKGHGFNSLTNSALVPKRMRALADRLDGLCVVGGRLLMRQPTARLGLAVYWIAIHVYMAMIVSRAIL</sequence>
<feature type="coiled-coil region" evidence="1">
    <location>
        <begin position="1421"/>
        <end position="1522"/>
    </location>
</feature>
<keyword evidence="3" id="KW-1133">Transmembrane helix</keyword>
<keyword evidence="5" id="KW-1185">Reference proteome</keyword>
<keyword evidence="1" id="KW-0175">Coiled coil</keyword>
<feature type="coiled-coil region" evidence="1">
    <location>
        <begin position="2914"/>
        <end position="2941"/>
    </location>
</feature>
<feature type="compositionally biased region" description="Basic and acidic residues" evidence="2">
    <location>
        <begin position="72"/>
        <end position="87"/>
    </location>
</feature>
<feature type="coiled-coil region" evidence="1">
    <location>
        <begin position="2628"/>
        <end position="2662"/>
    </location>
</feature>
<feature type="compositionally biased region" description="Low complexity" evidence="2">
    <location>
        <begin position="34"/>
        <end position="55"/>
    </location>
</feature>
<dbReference type="Proteomes" id="UP001497444">
    <property type="component" value="Chromosome 12"/>
</dbReference>
<feature type="coiled-coil region" evidence="1">
    <location>
        <begin position="903"/>
        <end position="1082"/>
    </location>
</feature>
<dbReference type="PANTHER" id="PTHR43939:SF68">
    <property type="entry name" value="CENTROSOMAL PROTEIN OF 290 KDA-LIKE"/>
    <property type="match status" value="1"/>
</dbReference>
<feature type="coiled-coil region" evidence="1">
    <location>
        <begin position="1705"/>
        <end position="1792"/>
    </location>
</feature>
<keyword evidence="3" id="KW-0812">Transmembrane</keyword>
<organism evidence="4 5">
    <name type="scientific">Sphagnum jensenii</name>
    <dbReference type="NCBI Taxonomy" id="128206"/>
    <lineage>
        <taxon>Eukaryota</taxon>
        <taxon>Viridiplantae</taxon>
        <taxon>Streptophyta</taxon>
        <taxon>Embryophyta</taxon>
        <taxon>Bryophyta</taxon>
        <taxon>Sphagnophytina</taxon>
        <taxon>Sphagnopsida</taxon>
        <taxon>Sphagnales</taxon>
        <taxon>Sphagnaceae</taxon>
        <taxon>Sphagnum</taxon>
    </lineage>
</organism>
<name>A0ABP0VZ05_9BRYO</name>
<feature type="coiled-coil region" evidence="1">
    <location>
        <begin position="2417"/>
        <end position="2506"/>
    </location>
</feature>
<proteinExistence type="predicted"/>
<keyword evidence="3" id="KW-0472">Membrane</keyword>
<dbReference type="Gene3D" id="1.20.5.1160">
    <property type="entry name" value="Vasodilator-stimulated phosphoprotein"/>
    <property type="match status" value="1"/>
</dbReference>
<dbReference type="EMBL" id="OZ020107">
    <property type="protein sequence ID" value="CAK9259749.1"/>
    <property type="molecule type" value="Genomic_DNA"/>
</dbReference>
<feature type="coiled-coil region" evidence="1">
    <location>
        <begin position="2709"/>
        <end position="2792"/>
    </location>
</feature>
<feature type="coiled-coil region" evidence="1">
    <location>
        <begin position="1108"/>
        <end position="1215"/>
    </location>
</feature>
<feature type="region of interest" description="Disordered" evidence="2">
    <location>
        <begin position="1"/>
        <end position="160"/>
    </location>
</feature>
<feature type="compositionally biased region" description="Basic and acidic residues" evidence="2">
    <location>
        <begin position="1"/>
        <end position="23"/>
    </location>
</feature>
<feature type="coiled-coil region" evidence="1">
    <location>
        <begin position="2140"/>
        <end position="2174"/>
    </location>
</feature>
<feature type="coiled-coil region" evidence="1">
    <location>
        <begin position="2017"/>
        <end position="2044"/>
    </location>
</feature>
<feature type="coiled-coil region" evidence="1">
    <location>
        <begin position="454"/>
        <end position="565"/>
    </location>
</feature>
<evidence type="ECO:0000256" key="2">
    <source>
        <dbReference type="SAM" id="MobiDB-lite"/>
    </source>
</evidence>
<feature type="coiled-coil region" evidence="1">
    <location>
        <begin position="1326"/>
        <end position="1385"/>
    </location>
</feature>
<feature type="coiled-coil region" evidence="1">
    <location>
        <begin position="1617"/>
        <end position="1658"/>
    </location>
</feature>
<feature type="coiled-coil region" evidence="1">
    <location>
        <begin position="2311"/>
        <end position="2366"/>
    </location>
</feature>
<feature type="compositionally biased region" description="Polar residues" evidence="2">
    <location>
        <begin position="139"/>
        <end position="155"/>
    </location>
</feature>
<feature type="coiled-coil region" evidence="1">
    <location>
        <begin position="333"/>
        <end position="424"/>
    </location>
</feature>
<evidence type="ECO:0000313" key="4">
    <source>
        <dbReference type="EMBL" id="CAK9259749.1"/>
    </source>
</evidence>
<protein>
    <submittedName>
        <fullName evidence="4">Uncharacterized protein</fullName>
    </submittedName>
</protein>
<feature type="coiled-coil region" evidence="1">
    <location>
        <begin position="615"/>
        <end position="845"/>
    </location>
</feature>
<accession>A0ABP0VZ05</accession>
<evidence type="ECO:0000313" key="5">
    <source>
        <dbReference type="Proteomes" id="UP001497444"/>
    </source>
</evidence>
<reference evidence="4" key="1">
    <citation type="submission" date="2024-02" db="EMBL/GenBank/DDBJ databases">
        <authorList>
            <consortium name="ELIXIR-Norway"/>
            <consortium name="Elixir Norway"/>
        </authorList>
    </citation>
    <scope>NUCLEOTIDE SEQUENCE</scope>
</reference>
<dbReference type="PANTHER" id="PTHR43939">
    <property type="entry name" value="COILED-COIL DOMAIN-CONTAINING PROTEIN 158"/>
    <property type="match status" value="1"/>
</dbReference>
<evidence type="ECO:0000256" key="3">
    <source>
        <dbReference type="SAM" id="Phobius"/>
    </source>
</evidence>
<gene>
    <name evidence="4" type="ORF">CSSPJE1EN1_LOCUS5227</name>
</gene>
<feature type="transmembrane region" description="Helical" evidence="3">
    <location>
        <begin position="3067"/>
        <end position="3088"/>
    </location>
</feature>